<dbReference type="PANTHER" id="PTHR37423:SF2">
    <property type="entry name" value="MEMBRANE-BOUND LYTIC MUREIN TRANSGLYCOSYLASE C"/>
    <property type="match status" value="1"/>
</dbReference>
<feature type="domain" description="Transglycosylase SLT" evidence="5">
    <location>
        <begin position="490"/>
        <end position="590"/>
    </location>
</feature>
<evidence type="ECO:0000256" key="4">
    <source>
        <dbReference type="SAM" id="SignalP"/>
    </source>
</evidence>
<dbReference type="Gene3D" id="1.25.20.10">
    <property type="entry name" value="Bacterial muramidases"/>
    <property type="match status" value="1"/>
</dbReference>
<reference evidence="6 7" key="1">
    <citation type="submission" date="2013-07" db="EMBL/GenBank/DDBJ databases">
        <title>Thioclava pacifica DSM 10166 Genome Sequencing.</title>
        <authorList>
            <person name="Lai Q."/>
            <person name="Shao Z."/>
        </authorList>
    </citation>
    <scope>NUCLEOTIDE SEQUENCE [LARGE SCALE GENOMIC DNA]</scope>
    <source>
        <strain evidence="6 7">DSM 10166</strain>
    </source>
</reference>
<evidence type="ECO:0000259" key="5">
    <source>
        <dbReference type="Pfam" id="PF01464"/>
    </source>
</evidence>
<evidence type="ECO:0000256" key="1">
    <source>
        <dbReference type="ARBA" id="ARBA00007734"/>
    </source>
</evidence>
<dbReference type="SUPFAM" id="SSF48435">
    <property type="entry name" value="Bacterial muramidases"/>
    <property type="match status" value="1"/>
</dbReference>
<evidence type="ECO:0000256" key="3">
    <source>
        <dbReference type="ARBA" id="ARBA00022729"/>
    </source>
</evidence>
<dbReference type="eggNOG" id="COG0741">
    <property type="taxonomic scope" value="Bacteria"/>
</dbReference>
<keyword evidence="3 4" id="KW-0732">Signal</keyword>
<dbReference type="STRING" id="1353537.TP2_06720"/>
<dbReference type="InterPro" id="IPR023346">
    <property type="entry name" value="Lysozyme-like_dom_sf"/>
</dbReference>
<accession>A0A074J5A2</accession>
<dbReference type="GO" id="GO:0004553">
    <property type="term" value="F:hydrolase activity, hydrolyzing O-glycosyl compounds"/>
    <property type="evidence" value="ECO:0007669"/>
    <property type="project" value="InterPro"/>
</dbReference>
<dbReference type="SUPFAM" id="SSF53955">
    <property type="entry name" value="Lysozyme-like"/>
    <property type="match status" value="1"/>
</dbReference>
<evidence type="ECO:0000256" key="2">
    <source>
        <dbReference type="ARBA" id="ARBA00009387"/>
    </source>
</evidence>
<organism evidence="6 7">
    <name type="scientific">Thioclava pacifica DSM 10166</name>
    <dbReference type="NCBI Taxonomy" id="1353537"/>
    <lineage>
        <taxon>Bacteria</taxon>
        <taxon>Pseudomonadati</taxon>
        <taxon>Pseudomonadota</taxon>
        <taxon>Alphaproteobacteria</taxon>
        <taxon>Rhodobacterales</taxon>
        <taxon>Paracoccaceae</taxon>
        <taxon>Thioclava</taxon>
    </lineage>
</organism>
<dbReference type="EMBL" id="AUND01000023">
    <property type="protein sequence ID" value="KEO52626.1"/>
    <property type="molecule type" value="Genomic_DNA"/>
</dbReference>
<dbReference type="RefSeq" id="WP_038076633.1">
    <property type="nucleotide sequence ID" value="NZ_AUND01000023.1"/>
</dbReference>
<comment type="caution">
    <text evidence="6">The sequence shown here is derived from an EMBL/GenBank/DDBJ whole genome shotgun (WGS) entry which is preliminary data.</text>
</comment>
<dbReference type="InterPro" id="IPR008258">
    <property type="entry name" value="Transglycosylase_SLT_dom_1"/>
</dbReference>
<dbReference type="GO" id="GO:0042597">
    <property type="term" value="C:periplasmic space"/>
    <property type="evidence" value="ECO:0007669"/>
    <property type="project" value="InterPro"/>
</dbReference>
<gene>
    <name evidence="6" type="ORF">TP2_06720</name>
</gene>
<comment type="similarity">
    <text evidence="1">Belongs to the transglycosylase Slt family.</text>
</comment>
<name>A0A074J5A2_9RHOB</name>
<dbReference type="Proteomes" id="UP000027432">
    <property type="component" value="Unassembled WGS sequence"/>
</dbReference>
<sequence>MMIRRQFLAALAATGFALSPAALRAATGALAEALAAAKSGNWDEAENLARRAGPLGFDILEWQRLRAGEGDFADYRDFATRRSNWPGMAYLREKGEAVLDGIPPQQVIAYFKLGPPQTGTGALALIAAHLALGQKAEAAQVAETAWRELPLSDTEQTQFLVDYPALVTPHHGGRMQAMLDRGRLDDARRMLSLVTPGTEAVARARIALQARQGGVDDLIAKVPEYMVTRSAGLARDRAWWRWREGLEDGAAELILERSGSAADLEDPALWADLRAAQARWDLRNGNVERAYKLAVSHHLEPGGADYADLEWVAGFAALKLGDAATAQTHFHNLERAVDGPISSARAFYWQGRALELMGKTDEAKAAWANGAILQDAYYGLLSAERLGKPLPPDFAKGPELPNWNEYKFRHSSVFQAAQLLYEADEKDLAARFVLHLEESLGPGNFGALAKYALEQNDDYLALIIGKRAALKGEIIAQALWPIPGLTSHELGVPEELVLAVARRESQFAIGVGSHVGAQGLMQLMPGTAKMMATKTGLPYDYDRLTTDATYNLKLGGAYLAELREEFGPSVVLVATGYNAGPGRPRRWIDDLGDPRIGTVDVVDWVEMIPFTETRNYAMRVAEAIPPYRARLGKPEVKFTDLLRGLAG</sequence>
<protein>
    <recommendedName>
        <fullName evidence="5">Transglycosylase SLT domain-containing protein</fullName>
    </recommendedName>
</protein>
<dbReference type="Pfam" id="PF01464">
    <property type="entry name" value="SLT"/>
    <property type="match status" value="1"/>
</dbReference>
<dbReference type="InterPro" id="IPR006311">
    <property type="entry name" value="TAT_signal"/>
</dbReference>
<dbReference type="OrthoDB" id="9815002at2"/>
<evidence type="ECO:0000313" key="6">
    <source>
        <dbReference type="EMBL" id="KEO52626.1"/>
    </source>
</evidence>
<proteinExistence type="inferred from homology"/>
<feature type="signal peptide" evidence="4">
    <location>
        <begin position="1"/>
        <end position="25"/>
    </location>
</feature>
<evidence type="ECO:0000313" key="7">
    <source>
        <dbReference type="Proteomes" id="UP000027432"/>
    </source>
</evidence>
<keyword evidence="7" id="KW-1185">Reference proteome</keyword>
<feature type="chain" id="PRO_5001694552" description="Transglycosylase SLT domain-containing protein" evidence="4">
    <location>
        <begin position="26"/>
        <end position="647"/>
    </location>
</feature>
<comment type="similarity">
    <text evidence="2">Belongs to the virb1 family.</text>
</comment>
<dbReference type="CDD" id="cd13401">
    <property type="entry name" value="Slt70-like"/>
    <property type="match status" value="1"/>
</dbReference>
<dbReference type="Gene3D" id="1.10.530.10">
    <property type="match status" value="1"/>
</dbReference>
<dbReference type="PROSITE" id="PS51318">
    <property type="entry name" value="TAT"/>
    <property type="match status" value="1"/>
</dbReference>
<dbReference type="PANTHER" id="PTHR37423">
    <property type="entry name" value="SOLUBLE LYTIC MUREIN TRANSGLYCOSYLASE-RELATED"/>
    <property type="match status" value="1"/>
</dbReference>
<dbReference type="AlphaFoldDB" id="A0A074J5A2"/>
<dbReference type="InterPro" id="IPR008939">
    <property type="entry name" value="Lytic_TGlycosylase_superhlx_U"/>
</dbReference>